<proteinExistence type="predicted"/>
<protein>
    <submittedName>
        <fullName evidence="3">LLM class flavin-dependent oxidoreductase</fullName>
    </submittedName>
</protein>
<sequence length="124" mass="13243">MEYGLILPTNQENPASAAALTGLAVEAEALGFDSVWLGEPRPYGRLEPLTLLTALAQAPRRVTLGTAALLPAYRDPAQTALVLASLDLIAEGRLVLGVGAGFPGFGEQEFERVGVRWKTRFSHL</sequence>
<evidence type="ECO:0000313" key="3">
    <source>
        <dbReference type="EMBL" id="TVT37424.1"/>
    </source>
</evidence>
<dbReference type="InterPro" id="IPR036661">
    <property type="entry name" value="Luciferase-like_sf"/>
</dbReference>
<organism evidence="3 4">
    <name type="scientific">Amycolatopsis rhizosphaerae</name>
    <dbReference type="NCBI Taxonomy" id="2053003"/>
    <lineage>
        <taxon>Bacteria</taxon>
        <taxon>Bacillati</taxon>
        <taxon>Actinomycetota</taxon>
        <taxon>Actinomycetes</taxon>
        <taxon>Pseudonocardiales</taxon>
        <taxon>Pseudonocardiaceae</taxon>
        <taxon>Amycolatopsis</taxon>
    </lineage>
</organism>
<feature type="non-terminal residue" evidence="3">
    <location>
        <position position="124"/>
    </location>
</feature>
<dbReference type="Proteomes" id="UP000320011">
    <property type="component" value="Unassembled WGS sequence"/>
</dbReference>
<evidence type="ECO:0000256" key="1">
    <source>
        <dbReference type="ARBA" id="ARBA00023002"/>
    </source>
</evidence>
<dbReference type="Gene3D" id="3.20.20.30">
    <property type="entry name" value="Luciferase-like domain"/>
    <property type="match status" value="1"/>
</dbReference>
<accession>A0A558BLN2</accession>
<evidence type="ECO:0000259" key="2">
    <source>
        <dbReference type="Pfam" id="PF00296"/>
    </source>
</evidence>
<reference evidence="3 4" key="1">
    <citation type="submission" date="2019-07" db="EMBL/GenBank/DDBJ databases">
        <authorList>
            <person name="Duangmal K."/>
            <person name="Teo W.F.A."/>
        </authorList>
    </citation>
    <scope>NUCLEOTIDE SEQUENCE [LARGE SCALE GENOMIC DNA]</scope>
    <source>
        <strain evidence="3 4">TBRC 6029</strain>
    </source>
</reference>
<dbReference type="AlphaFoldDB" id="A0A558BLN2"/>
<dbReference type="InterPro" id="IPR011251">
    <property type="entry name" value="Luciferase-like_dom"/>
</dbReference>
<keyword evidence="4" id="KW-1185">Reference proteome</keyword>
<dbReference type="EMBL" id="VJWX01000300">
    <property type="protein sequence ID" value="TVT37424.1"/>
    <property type="molecule type" value="Genomic_DNA"/>
</dbReference>
<dbReference type="SUPFAM" id="SSF51679">
    <property type="entry name" value="Bacterial luciferase-like"/>
    <property type="match status" value="1"/>
</dbReference>
<name>A0A558BLN2_9PSEU</name>
<dbReference type="Pfam" id="PF00296">
    <property type="entry name" value="Bac_luciferase"/>
    <property type="match status" value="1"/>
</dbReference>
<evidence type="ECO:0000313" key="4">
    <source>
        <dbReference type="Proteomes" id="UP000320011"/>
    </source>
</evidence>
<gene>
    <name evidence="3" type="ORF">FNH05_25000</name>
</gene>
<dbReference type="InterPro" id="IPR050564">
    <property type="entry name" value="F420-G6PD/mer"/>
</dbReference>
<keyword evidence="1" id="KW-0560">Oxidoreductase</keyword>
<dbReference type="PANTHER" id="PTHR43244">
    <property type="match status" value="1"/>
</dbReference>
<dbReference type="RefSeq" id="WP_144591153.1">
    <property type="nucleotide sequence ID" value="NZ_VJWX01000300.1"/>
</dbReference>
<reference evidence="3 4" key="2">
    <citation type="submission" date="2019-08" db="EMBL/GenBank/DDBJ databases">
        <title>Amycolatopsis acidicola sp. nov., isolated from peat swamp forest soil.</title>
        <authorList>
            <person name="Srisuk N."/>
        </authorList>
    </citation>
    <scope>NUCLEOTIDE SEQUENCE [LARGE SCALE GENOMIC DNA]</scope>
    <source>
        <strain evidence="3 4">TBRC 6029</strain>
    </source>
</reference>
<dbReference type="GO" id="GO:0016705">
    <property type="term" value="F:oxidoreductase activity, acting on paired donors, with incorporation or reduction of molecular oxygen"/>
    <property type="evidence" value="ECO:0007669"/>
    <property type="project" value="InterPro"/>
</dbReference>
<comment type="caution">
    <text evidence="3">The sequence shown here is derived from an EMBL/GenBank/DDBJ whole genome shotgun (WGS) entry which is preliminary data.</text>
</comment>
<dbReference type="OrthoDB" id="3813791at2"/>
<feature type="domain" description="Luciferase-like" evidence="2">
    <location>
        <begin position="1"/>
        <end position="121"/>
    </location>
</feature>
<dbReference type="PANTHER" id="PTHR43244:SF1">
    <property type="entry name" value="5,10-METHYLENETETRAHYDROMETHANOPTERIN REDUCTASE"/>
    <property type="match status" value="1"/>
</dbReference>